<evidence type="ECO:0000313" key="4">
    <source>
        <dbReference type="Proteomes" id="UP000799118"/>
    </source>
</evidence>
<dbReference type="Pfam" id="PF00168">
    <property type="entry name" value="C2"/>
    <property type="match status" value="1"/>
</dbReference>
<dbReference type="InterPro" id="IPR035892">
    <property type="entry name" value="C2_domain_sf"/>
</dbReference>
<dbReference type="InterPro" id="IPR000008">
    <property type="entry name" value="C2_dom"/>
</dbReference>
<feature type="compositionally biased region" description="Basic and acidic residues" evidence="1">
    <location>
        <begin position="19"/>
        <end position="29"/>
    </location>
</feature>
<reference evidence="3" key="1">
    <citation type="journal article" date="2019" name="Environ. Microbiol.">
        <title>Fungal ecological strategies reflected in gene transcription - a case study of two litter decomposers.</title>
        <authorList>
            <person name="Barbi F."/>
            <person name="Kohler A."/>
            <person name="Barry K."/>
            <person name="Baskaran P."/>
            <person name="Daum C."/>
            <person name="Fauchery L."/>
            <person name="Ihrmark K."/>
            <person name="Kuo A."/>
            <person name="LaButti K."/>
            <person name="Lipzen A."/>
            <person name="Morin E."/>
            <person name="Grigoriev I.V."/>
            <person name="Henrissat B."/>
            <person name="Lindahl B."/>
            <person name="Martin F."/>
        </authorList>
    </citation>
    <scope>NUCLEOTIDE SEQUENCE</scope>
    <source>
        <strain evidence="3">JB14</strain>
    </source>
</reference>
<dbReference type="Proteomes" id="UP000799118">
    <property type="component" value="Unassembled WGS sequence"/>
</dbReference>
<dbReference type="AlphaFoldDB" id="A0A6A4I078"/>
<evidence type="ECO:0000256" key="1">
    <source>
        <dbReference type="SAM" id="MobiDB-lite"/>
    </source>
</evidence>
<dbReference type="EMBL" id="ML769422">
    <property type="protein sequence ID" value="KAE9403731.1"/>
    <property type="molecule type" value="Genomic_DNA"/>
</dbReference>
<organism evidence="3 4">
    <name type="scientific">Gymnopus androsaceus JB14</name>
    <dbReference type="NCBI Taxonomy" id="1447944"/>
    <lineage>
        <taxon>Eukaryota</taxon>
        <taxon>Fungi</taxon>
        <taxon>Dikarya</taxon>
        <taxon>Basidiomycota</taxon>
        <taxon>Agaricomycotina</taxon>
        <taxon>Agaricomycetes</taxon>
        <taxon>Agaricomycetidae</taxon>
        <taxon>Agaricales</taxon>
        <taxon>Marasmiineae</taxon>
        <taxon>Omphalotaceae</taxon>
        <taxon>Gymnopus</taxon>
    </lineage>
</organism>
<evidence type="ECO:0000313" key="3">
    <source>
        <dbReference type="EMBL" id="KAE9403731.1"/>
    </source>
</evidence>
<dbReference type="PANTHER" id="PTHR47263">
    <property type="entry name" value="ADENYLATE CYCLASE ACTIVATION PROTEIN GIT1"/>
    <property type="match status" value="1"/>
</dbReference>
<evidence type="ECO:0000259" key="2">
    <source>
        <dbReference type="PROSITE" id="PS50004"/>
    </source>
</evidence>
<dbReference type="PANTHER" id="PTHR47263:SF1">
    <property type="entry name" value="C2 DOMAIN PROTEIN (AFU_ORTHOLOGUE AFUA_7G02350)"/>
    <property type="match status" value="1"/>
</dbReference>
<dbReference type="PROSITE" id="PS50004">
    <property type="entry name" value="C2"/>
    <property type="match status" value="1"/>
</dbReference>
<sequence length="134" mass="15049">MEADTVVGVLADSAPPVPEKAERERDETGNRLATTRSIYESASPQWDETFDISVENPLWLMVSVRDRALTLVGKRDTVGRAYICLDPTRRFDDLLNHDLWMDLDNDSNGRLLVQVGMEGKRNDTPSTGLKRAES</sequence>
<dbReference type="OrthoDB" id="2015333at2759"/>
<accession>A0A6A4I078</accession>
<keyword evidence="4" id="KW-1185">Reference proteome</keyword>
<protein>
    <recommendedName>
        <fullName evidence="2">C2 domain-containing protein</fullName>
    </recommendedName>
</protein>
<dbReference type="InterPro" id="IPR052811">
    <property type="entry name" value="Glucose_resp_signaling"/>
</dbReference>
<dbReference type="SUPFAM" id="SSF49562">
    <property type="entry name" value="C2 domain (Calcium/lipid-binding domain, CaLB)"/>
    <property type="match status" value="1"/>
</dbReference>
<feature type="domain" description="C2" evidence="2">
    <location>
        <begin position="1"/>
        <end position="101"/>
    </location>
</feature>
<gene>
    <name evidence="3" type="ORF">BT96DRAFT_1016771</name>
</gene>
<name>A0A6A4I078_9AGAR</name>
<proteinExistence type="predicted"/>
<dbReference type="Gene3D" id="2.60.40.150">
    <property type="entry name" value="C2 domain"/>
    <property type="match status" value="1"/>
</dbReference>
<feature type="region of interest" description="Disordered" evidence="1">
    <location>
        <begin position="1"/>
        <end position="30"/>
    </location>
</feature>